<evidence type="ECO:0008006" key="4">
    <source>
        <dbReference type="Google" id="ProtNLM"/>
    </source>
</evidence>
<accession>A0A1E3X6M5</accession>
<evidence type="ECO:0000313" key="2">
    <source>
        <dbReference type="EMBL" id="ODS31278.1"/>
    </source>
</evidence>
<dbReference type="Proteomes" id="UP000094056">
    <property type="component" value="Unassembled WGS sequence"/>
</dbReference>
<reference evidence="2 3" key="1">
    <citation type="submission" date="2016-07" db="EMBL/GenBank/DDBJ databases">
        <title>Draft genome of Scalindua rubra, obtained from a brine-seawater interface in the Red Sea, sheds light on salt adaptation in anammox bacteria.</title>
        <authorList>
            <person name="Speth D.R."/>
            <person name="Lagkouvardos I."/>
            <person name="Wang Y."/>
            <person name="Qian P.-Y."/>
            <person name="Dutilh B.E."/>
            <person name="Jetten M.S."/>
        </authorList>
    </citation>
    <scope>NUCLEOTIDE SEQUENCE [LARGE SCALE GENOMIC DNA]</scope>
    <source>
        <strain evidence="2">BSI-1</strain>
    </source>
</reference>
<sequence>MSVNTLKIYEILSSSLPEKQAKSVTKAIENALEEDWSSKKEVIATKADISKLELKIESIRSELIKWMFIFWISQLGILSGIIFAMLKLYFR</sequence>
<dbReference type="AlphaFoldDB" id="A0A1E3X6M5"/>
<organism evidence="2 3">
    <name type="scientific">Candidatus Scalindua rubra</name>
    <dbReference type="NCBI Taxonomy" id="1872076"/>
    <lineage>
        <taxon>Bacteria</taxon>
        <taxon>Pseudomonadati</taxon>
        <taxon>Planctomycetota</taxon>
        <taxon>Candidatus Brocadiia</taxon>
        <taxon>Candidatus Brocadiales</taxon>
        <taxon>Candidatus Scalinduaceae</taxon>
        <taxon>Candidatus Scalindua</taxon>
    </lineage>
</organism>
<protein>
    <recommendedName>
        <fullName evidence="4">DUF1640 domain-containing protein</fullName>
    </recommendedName>
</protein>
<comment type="caution">
    <text evidence="2">The sequence shown here is derived from an EMBL/GenBank/DDBJ whole genome shotgun (WGS) entry which is preliminary data.</text>
</comment>
<dbReference type="EMBL" id="MAYW01000129">
    <property type="protein sequence ID" value="ODS31278.1"/>
    <property type="molecule type" value="Genomic_DNA"/>
</dbReference>
<evidence type="ECO:0000256" key="1">
    <source>
        <dbReference type="SAM" id="Phobius"/>
    </source>
</evidence>
<keyword evidence="1" id="KW-1133">Transmembrane helix</keyword>
<gene>
    <name evidence="2" type="ORF">SCARUB_03598</name>
</gene>
<keyword evidence="1" id="KW-0812">Transmembrane</keyword>
<proteinExistence type="predicted"/>
<feature type="transmembrane region" description="Helical" evidence="1">
    <location>
        <begin position="68"/>
        <end position="90"/>
    </location>
</feature>
<evidence type="ECO:0000313" key="3">
    <source>
        <dbReference type="Proteomes" id="UP000094056"/>
    </source>
</evidence>
<name>A0A1E3X6M5_9BACT</name>
<keyword evidence="1" id="KW-0472">Membrane</keyword>